<protein>
    <submittedName>
        <fullName evidence="1">Uncharacterized protein</fullName>
    </submittedName>
</protein>
<evidence type="ECO:0000313" key="1">
    <source>
        <dbReference type="EMBL" id="MFE4107962.1"/>
    </source>
</evidence>
<organism evidence="1 2">
    <name type="scientific">Almyronema epifaneia S1</name>
    <dbReference type="NCBI Taxonomy" id="2991925"/>
    <lineage>
        <taxon>Bacteria</taxon>
        <taxon>Bacillati</taxon>
        <taxon>Cyanobacteriota</taxon>
        <taxon>Cyanophyceae</taxon>
        <taxon>Nodosilineales</taxon>
        <taxon>Nodosilineaceae</taxon>
        <taxon>Almyronema</taxon>
        <taxon>Almyronema epifaneia</taxon>
    </lineage>
</organism>
<gene>
    <name evidence="1" type="ORF">ACFVKH_16885</name>
</gene>
<accession>A0ABW6IJY0</accession>
<dbReference type="EMBL" id="JBHZOL010000096">
    <property type="protein sequence ID" value="MFE4107962.1"/>
    <property type="molecule type" value="Genomic_DNA"/>
</dbReference>
<reference evidence="1 2" key="1">
    <citation type="submission" date="2024-10" db="EMBL/GenBank/DDBJ databases">
        <authorList>
            <person name="Ratan Roy A."/>
            <person name="Morales Sandoval P.H."/>
            <person name="De Los Santos Villalobos S."/>
            <person name="Chakraborty S."/>
            <person name="Mukherjee J."/>
        </authorList>
    </citation>
    <scope>NUCLEOTIDE SEQUENCE [LARGE SCALE GENOMIC DNA]</scope>
    <source>
        <strain evidence="1 2">S1</strain>
    </source>
</reference>
<proteinExistence type="predicted"/>
<dbReference type="Proteomes" id="UP001600165">
    <property type="component" value="Unassembled WGS sequence"/>
</dbReference>
<comment type="caution">
    <text evidence="1">The sequence shown here is derived from an EMBL/GenBank/DDBJ whole genome shotgun (WGS) entry which is preliminary data.</text>
</comment>
<name>A0ABW6IJY0_9CYAN</name>
<dbReference type="RefSeq" id="WP_377967206.1">
    <property type="nucleotide sequence ID" value="NZ_JBHZOL010000096.1"/>
</dbReference>
<keyword evidence="2" id="KW-1185">Reference proteome</keyword>
<evidence type="ECO:0000313" key="2">
    <source>
        <dbReference type="Proteomes" id="UP001600165"/>
    </source>
</evidence>
<sequence length="43" mass="4757">MISEASIWVAALSGLAAAYWVYSQHTTESAPQPELIPVRIKDR</sequence>